<proteinExistence type="predicted"/>
<dbReference type="InterPro" id="IPR049067">
    <property type="entry name" value="MreB-like_C"/>
</dbReference>
<feature type="domain" description="Actin homologue MreB-like C-terminal" evidence="2">
    <location>
        <begin position="190"/>
        <end position="316"/>
    </location>
</feature>
<dbReference type="InterPro" id="IPR043129">
    <property type="entry name" value="ATPase_NBD"/>
</dbReference>
<organism evidence="3 4">
    <name type="scientific">Siminovitchia terrae</name>
    <name type="common">Bacillus terrae</name>
    <dbReference type="NCBI Taxonomy" id="1914933"/>
    <lineage>
        <taxon>Bacteria</taxon>
        <taxon>Bacillati</taxon>
        <taxon>Bacillota</taxon>
        <taxon>Bacilli</taxon>
        <taxon>Bacillales</taxon>
        <taxon>Bacillaceae</taxon>
        <taxon>Siminovitchia</taxon>
    </lineage>
</organism>
<dbReference type="Pfam" id="PF21522">
    <property type="entry name" value="MreB-like_C"/>
    <property type="match status" value="1"/>
</dbReference>
<evidence type="ECO:0000259" key="2">
    <source>
        <dbReference type="Pfam" id="PF21522"/>
    </source>
</evidence>
<accession>A0A429X1M7</accession>
<dbReference type="EMBL" id="QYTW02000035">
    <property type="protein sequence ID" value="RST57366.1"/>
    <property type="molecule type" value="Genomic_DNA"/>
</dbReference>
<name>A0A429X1M7_SIMTE</name>
<reference evidence="3 4" key="1">
    <citation type="submission" date="2018-12" db="EMBL/GenBank/DDBJ databases">
        <authorList>
            <person name="Sun L."/>
            <person name="Chen Z."/>
        </authorList>
    </citation>
    <scope>NUCLEOTIDE SEQUENCE [LARGE SCALE GENOMIC DNA]</scope>
    <source>
        <strain evidence="3 4">LMG 29736</strain>
    </source>
</reference>
<evidence type="ECO:0000259" key="1">
    <source>
        <dbReference type="Pfam" id="PF17989"/>
    </source>
</evidence>
<dbReference type="OrthoDB" id="5412507at2"/>
<feature type="domain" description="Actin-like protein N-terminal" evidence="1">
    <location>
        <begin position="7"/>
        <end position="162"/>
    </location>
</feature>
<comment type="caution">
    <text evidence="3">The sequence shown here is derived from an EMBL/GenBank/DDBJ whole genome shotgun (WGS) entry which is preliminary data.</text>
</comment>
<evidence type="ECO:0000313" key="3">
    <source>
        <dbReference type="EMBL" id="RST57366.1"/>
    </source>
</evidence>
<dbReference type="RefSeq" id="WP_120118577.1">
    <property type="nucleotide sequence ID" value="NZ_QYTW02000035.1"/>
</dbReference>
<sequence>MNTIYVGVDLGYGWVKAMSSTGKRVVFPSLVGKGHDRGLTNMFGEEKNTHSNMNVMYKGENYFVGELAKESRSLSRIFERERFNHLYTHILLNTAIQLVTEGGNGSVKLSTGLPLDFYGAQAKDFQQSIKGVHPAIEWVSGSLAGRTEQINIEDALVFPQGASAVYAALFNHEGKLTYPQYMKKGALIGLIDIGYRTTDFVVVEIQENNGFMPMTKLSGTIDDGVINLTRDIRQAFKVQSGGADLNEFHLNRVMQEERLTYKGKTLDFEDVIHSSKKSIAMNIVDRLKNVWGEESDLFDAIFLAGGGGELFEPFIQKPFDERLIKIQESQFANAIGYLRLGNSIFNHRK</sequence>
<dbReference type="InterPro" id="IPR040607">
    <property type="entry name" value="ALP_N"/>
</dbReference>
<dbReference type="AlphaFoldDB" id="A0A429X1M7"/>
<evidence type="ECO:0000313" key="4">
    <source>
        <dbReference type="Proteomes" id="UP000287296"/>
    </source>
</evidence>
<dbReference type="SUPFAM" id="SSF53067">
    <property type="entry name" value="Actin-like ATPase domain"/>
    <property type="match status" value="2"/>
</dbReference>
<dbReference type="CDD" id="cd24025">
    <property type="entry name" value="ASKHA_NBD_ParM_pCBH-like"/>
    <property type="match status" value="1"/>
</dbReference>
<dbReference type="Gene3D" id="3.30.420.40">
    <property type="match status" value="2"/>
</dbReference>
<protein>
    <submittedName>
        <fullName evidence="3">ParM/StbA family protein</fullName>
    </submittedName>
</protein>
<dbReference type="Proteomes" id="UP000287296">
    <property type="component" value="Unassembled WGS sequence"/>
</dbReference>
<gene>
    <name evidence="3" type="ORF">D5F11_022930</name>
</gene>
<dbReference type="Pfam" id="PF17989">
    <property type="entry name" value="ALP_N"/>
    <property type="match status" value="1"/>
</dbReference>